<keyword evidence="6" id="KW-1185">Reference proteome</keyword>
<name>A0A179FJ38_METCM</name>
<evidence type="ECO:0000259" key="4">
    <source>
        <dbReference type="Pfam" id="PF24137"/>
    </source>
</evidence>
<organism evidence="5 6">
    <name type="scientific">Pochonia chlamydosporia 170</name>
    <dbReference type="NCBI Taxonomy" id="1380566"/>
    <lineage>
        <taxon>Eukaryota</taxon>
        <taxon>Fungi</taxon>
        <taxon>Dikarya</taxon>
        <taxon>Ascomycota</taxon>
        <taxon>Pezizomycotina</taxon>
        <taxon>Sordariomycetes</taxon>
        <taxon>Hypocreomycetidae</taxon>
        <taxon>Hypocreales</taxon>
        <taxon>Clavicipitaceae</taxon>
        <taxon>Pochonia</taxon>
    </lineage>
</organism>
<dbReference type="KEGG" id="pchm:VFPPC_14837"/>
<dbReference type="Pfam" id="PF22903">
    <property type="entry name" value="DA_C"/>
    <property type="match status" value="1"/>
</dbReference>
<dbReference type="OrthoDB" id="5344254at2759"/>
<dbReference type="STRING" id="1380566.A0A179FJ38"/>
<dbReference type="Proteomes" id="UP000078397">
    <property type="component" value="Unassembled WGS sequence"/>
</dbReference>
<dbReference type="AlphaFoldDB" id="A0A179FJ38"/>
<proteinExistence type="inferred from homology"/>
<gene>
    <name evidence="5" type="ORF">VFPPC_14837</name>
</gene>
<evidence type="ECO:0000313" key="6">
    <source>
        <dbReference type="Proteomes" id="UP000078397"/>
    </source>
</evidence>
<protein>
    <submittedName>
        <fullName evidence="5">Uncharacterized protein</fullName>
    </submittedName>
</protein>
<dbReference type="GO" id="GO:0016853">
    <property type="term" value="F:isomerase activity"/>
    <property type="evidence" value="ECO:0007669"/>
    <property type="project" value="UniProtKB-KW"/>
</dbReference>
<evidence type="ECO:0000256" key="1">
    <source>
        <dbReference type="ARBA" id="ARBA00023235"/>
    </source>
</evidence>
<accession>A0A179FJ38</accession>
<dbReference type="InterPro" id="IPR054499">
    <property type="entry name" value="DA_C"/>
</dbReference>
<dbReference type="EMBL" id="LSBJ02000005">
    <property type="protein sequence ID" value="OAQ65534.1"/>
    <property type="molecule type" value="Genomic_DNA"/>
</dbReference>
<evidence type="ECO:0000259" key="3">
    <source>
        <dbReference type="Pfam" id="PF22903"/>
    </source>
</evidence>
<evidence type="ECO:0000256" key="2">
    <source>
        <dbReference type="ARBA" id="ARBA00046325"/>
    </source>
</evidence>
<comment type="similarity">
    <text evidence="2">Belongs to the Diels-Alderase family.</text>
</comment>
<dbReference type="Pfam" id="PF24137">
    <property type="entry name" value="DA_N"/>
    <property type="match status" value="1"/>
</dbReference>
<dbReference type="InterPro" id="IPR056402">
    <property type="entry name" value="DA_N"/>
</dbReference>
<dbReference type="GeneID" id="28856599"/>
<evidence type="ECO:0000313" key="5">
    <source>
        <dbReference type="EMBL" id="OAQ65534.1"/>
    </source>
</evidence>
<keyword evidence="1" id="KW-0413">Isomerase</keyword>
<comment type="caution">
    <text evidence="5">The sequence shown here is derived from an EMBL/GenBank/DDBJ whole genome shotgun (WGS) entry which is preliminary data.</text>
</comment>
<feature type="domain" description="Diels-Alderase N-terminal" evidence="4">
    <location>
        <begin position="4"/>
        <end position="221"/>
    </location>
</feature>
<reference evidence="5 6" key="1">
    <citation type="journal article" date="2016" name="PLoS Pathog.">
        <title>Biosynthesis of antibiotic leucinostatins in bio-control fungus Purpureocillium lilacinum and their inhibition on phytophthora revealed by genome mining.</title>
        <authorList>
            <person name="Wang G."/>
            <person name="Liu Z."/>
            <person name="Lin R."/>
            <person name="Li E."/>
            <person name="Mao Z."/>
            <person name="Ling J."/>
            <person name="Yang Y."/>
            <person name="Yin W.B."/>
            <person name="Xie B."/>
        </authorList>
    </citation>
    <scope>NUCLEOTIDE SEQUENCE [LARGE SCALE GENOMIC DNA]</scope>
    <source>
        <strain evidence="5">170</strain>
    </source>
</reference>
<feature type="domain" description="Diels-Alderase C-terminal" evidence="3">
    <location>
        <begin position="225"/>
        <end position="388"/>
    </location>
</feature>
<sequence length="390" mass="41692">MVTKSISSFKVAESISPEPVAEGDFFPDSANLYPKFPEKIGKSAVEVWLFDATAEDGSTSITISFFRDALAAPAGFRIAVNATWADGAIWSSPVIFPNSIITSDGPGLDKGTVVGVWQTDSDNSNATFEVSADLSTAQVVFNVPGKIMGSLLLKSLGFASLPKTAAEAEAGPRIYWMRPIAMADAKVDITLTSKTPEGQTTDRRLVMGAGERAFGGVDRSWEALGWTRGVTDSVFLRAKAGPYTLQMMMLVGKAEKSYPITASARLYWNSELICAPRTVIGVDEFASQAGDGDSLAVTRVFAGEGLPAIFRHRNVGYRLEFNSVGATEAQRWVFNTVHQRAWYCKPTGPPGPDGTGTGSSGFLVSVEGGFLGAKESFHGWGYEGQVVLPE</sequence>
<dbReference type="RefSeq" id="XP_018142848.1">
    <property type="nucleotide sequence ID" value="XM_018292605.1"/>
</dbReference>